<gene>
    <name evidence="1" type="ORF">Nekkels1_51</name>
</gene>
<dbReference type="EMBL" id="MT732443">
    <property type="protein sequence ID" value="QQO97054.1"/>
    <property type="molecule type" value="Genomic_DNA"/>
</dbReference>
<proteinExistence type="predicted"/>
<evidence type="ECO:0000313" key="2">
    <source>
        <dbReference type="Proteomes" id="UP000693689"/>
    </source>
</evidence>
<name>A0A8E4XVJ7_9CAUD</name>
<dbReference type="Proteomes" id="UP000693689">
    <property type="component" value="Segment"/>
</dbReference>
<protein>
    <submittedName>
        <fullName evidence="1">Uncharacterized protein</fullName>
    </submittedName>
</protein>
<organism evidence="1 2">
    <name type="scientific">Cellulophaga phage Nekkels_1</name>
    <dbReference type="NCBI Taxonomy" id="2745692"/>
    <lineage>
        <taxon>Viruses</taxon>
        <taxon>Duplodnaviria</taxon>
        <taxon>Heunggongvirae</taxon>
        <taxon>Uroviricota</taxon>
        <taxon>Caudoviricetes</taxon>
        <taxon>Assiduviridae</taxon>
        <taxon>Nekkelsvirus</taxon>
        <taxon>Nekkelsvirus Nekkels</taxon>
    </lineage>
</organism>
<keyword evidence="2" id="KW-1185">Reference proteome</keyword>
<reference evidence="1 2" key="1">
    <citation type="submission" date="2020-07" db="EMBL/GenBank/DDBJ databases">
        <title>Highly diverse flavobacterial phages as mortality factor during North Sea spring blooms.</title>
        <authorList>
            <person name="Bartlau N."/>
            <person name="Wichels A."/>
            <person name="Krohne G."/>
            <person name="Adriaenssens E.M."/>
            <person name="Heins A."/>
            <person name="Fuchs B.M."/>
            <person name="Amann R."/>
            <person name="Moraru C."/>
        </authorList>
    </citation>
    <scope>NUCLEOTIDE SEQUENCE [LARGE SCALE GENOMIC DNA]</scope>
</reference>
<accession>A0A8E4XVJ7</accession>
<sequence>MASLPQLSAQVDILTQNLSDLNDTVNAILSNTIIIPNYTIDVNDSNVKVGDTVIGSKSGINGGYNFIGKVLIAPPTQDSHIDFILQI</sequence>
<evidence type="ECO:0000313" key="1">
    <source>
        <dbReference type="EMBL" id="QQO97054.1"/>
    </source>
</evidence>